<dbReference type="InterPro" id="IPR002931">
    <property type="entry name" value="Transglutaminase-like"/>
</dbReference>
<name>A0A7C3VLM8_9CYAN</name>
<feature type="domain" description="Transglutaminase-like" evidence="1">
    <location>
        <begin position="433"/>
        <end position="502"/>
    </location>
</feature>
<reference evidence="2" key="1">
    <citation type="journal article" date="2020" name="mSystems">
        <title>Genome- and Community-Level Interaction Insights into Carbon Utilization and Element Cycling Functions of Hydrothermarchaeota in Hydrothermal Sediment.</title>
        <authorList>
            <person name="Zhou Z."/>
            <person name="Liu Y."/>
            <person name="Xu W."/>
            <person name="Pan J."/>
            <person name="Luo Z.H."/>
            <person name="Li M."/>
        </authorList>
    </citation>
    <scope>NUCLEOTIDE SEQUENCE [LARGE SCALE GENOMIC DNA]</scope>
    <source>
        <strain evidence="2">SpSt-374</strain>
    </source>
</reference>
<dbReference type="EMBL" id="DSPX01000175">
    <property type="protein sequence ID" value="HGG02317.1"/>
    <property type="molecule type" value="Genomic_DNA"/>
</dbReference>
<dbReference type="Pfam" id="PF01841">
    <property type="entry name" value="Transglut_core"/>
    <property type="match status" value="1"/>
</dbReference>
<dbReference type="SMART" id="SM00460">
    <property type="entry name" value="TGc"/>
    <property type="match status" value="1"/>
</dbReference>
<comment type="caution">
    <text evidence="2">The sequence shown here is derived from an EMBL/GenBank/DDBJ whole genome shotgun (WGS) entry which is preliminary data.</text>
</comment>
<accession>A0A7C3VLM8</accession>
<organism evidence="2">
    <name type="scientific">Planktothricoides sp. SpSt-374</name>
    <dbReference type="NCBI Taxonomy" id="2282167"/>
    <lineage>
        <taxon>Bacteria</taxon>
        <taxon>Bacillati</taxon>
        <taxon>Cyanobacteriota</taxon>
        <taxon>Cyanophyceae</taxon>
        <taxon>Oscillatoriophycideae</taxon>
        <taxon>Oscillatoriales</taxon>
        <taxon>Oscillatoriaceae</taxon>
        <taxon>Planktothricoides</taxon>
    </lineage>
</organism>
<dbReference type="Gene3D" id="2.130.10.10">
    <property type="entry name" value="YVTN repeat-like/Quinoprotein amine dehydrogenase"/>
    <property type="match status" value="1"/>
</dbReference>
<evidence type="ECO:0000313" key="2">
    <source>
        <dbReference type="EMBL" id="HGG02317.1"/>
    </source>
</evidence>
<dbReference type="PANTHER" id="PTHR33490:SF6">
    <property type="entry name" value="SLL1049 PROTEIN"/>
    <property type="match status" value="1"/>
</dbReference>
<dbReference type="InterPro" id="IPR015943">
    <property type="entry name" value="WD40/YVTN_repeat-like_dom_sf"/>
</dbReference>
<dbReference type="SUPFAM" id="SSF63825">
    <property type="entry name" value="YWTD domain"/>
    <property type="match status" value="1"/>
</dbReference>
<dbReference type="PANTHER" id="PTHR33490">
    <property type="entry name" value="BLR5614 PROTEIN-RELATED"/>
    <property type="match status" value="1"/>
</dbReference>
<proteinExistence type="predicted"/>
<dbReference type="SUPFAM" id="SSF54001">
    <property type="entry name" value="Cysteine proteinases"/>
    <property type="match status" value="1"/>
</dbReference>
<dbReference type="AlphaFoldDB" id="A0A7C3VLM8"/>
<protein>
    <submittedName>
        <fullName evidence="2">Transglutaminase</fullName>
    </submittedName>
</protein>
<gene>
    <name evidence="2" type="ORF">ENR15_17165</name>
</gene>
<sequence length="569" mass="64703">MTQTPEISLPTNPLLSAAVSGVRTVRPHGVYRLHGMVKADDKLIAIDPVRGHLLQIDPSSDNTVVLNPFQAREFQDVTGLAIWEDTLWLTRGNSVYFCKDALSSLGKQKLEPEHFVTLNYPADGVAVWDAAVYVTSAKAGSIMIFNRYSGTQITQFYAPGIGVENLTVREEELWVCDATEQTVYCMDRATGEVLFNILTPFESPTGLAFGVNPATGKEMLYVAYSGEEIYIRDDPNSFDPHQLAFRDRVLIHPLNFHYNREGRYTLSNGYLLEFCYVEELSPLEEQQFENLEWRIALPAETHRQKLRSVEPIGLPFTEEIQDGQRVAVFKFDSLSSHEARIFGWKALVEVRSIKYQLDPLDVENLPPLPPEFKERYLVDNDNLAMDGSIVRNAAIEAVGRETNLLRQVLNIRDYVYDHLSYGIKPQIDPPDVVLERGVGSCGEYVGLLLALLRLNGIACRTIGRYKCPPYADRRVPQYPDYNHVWLEFYVPGFGWVPMESNPDDIQERGPYPLRFFMGLAWYHVELGKGIRFESLRLAGVPVHKRDIPIGDLALNHIRFKILEELVDFD</sequence>
<dbReference type="InterPro" id="IPR038765">
    <property type="entry name" value="Papain-like_cys_pep_sf"/>
</dbReference>
<dbReference type="Gene3D" id="3.10.620.30">
    <property type="match status" value="1"/>
</dbReference>
<evidence type="ECO:0000259" key="1">
    <source>
        <dbReference type="SMART" id="SM00460"/>
    </source>
</evidence>